<dbReference type="AlphaFoldDB" id="A0A382URT5"/>
<name>A0A382URT5_9ZZZZ</name>
<evidence type="ECO:0000313" key="1">
    <source>
        <dbReference type="EMBL" id="SVD36956.1"/>
    </source>
</evidence>
<accession>A0A382URT5</accession>
<sequence length="21" mass="2175">THTYTKQAIPMGLLLGGGEST</sequence>
<reference evidence="1" key="1">
    <citation type="submission" date="2018-05" db="EMBL/GenBank/DDBJ databases">
        <authorList>
            <person name="Lanie J.A."/>
            <person name="Ng W.-L."/>
            <person name="Kazmierczak K.M."/>
            <person name="Andrzejewski T.M."/>
            <person name="Davidsen T.M."/>
            <person name="Wayne K.J."/>
            <person name="Tettelin H."/>
            <person name="Glass J.I."/>
            <person name="Rusch D."/>
            <person name="Podicherti R."/>
            <person name="Tsui H.-C.T."/>
            <person name="Winkler M.E."/>
        </authorList>
    </citation>
    <scope>NUCLEOTIDE SEQUENCE</scope>
</reference>
<protein>
    <submittedName>
        <fullName evidence="1">Uncharacterized protein</fullName>
    </submittedName>
</protein>
<proteinExistence type="predicted"/>
<feature type="non-terminal residue" evidence="1">
    <location>
        <position position="1"/>
    </location>
</feature>
<gene>
    <name evidence="1" type="ORF">METZ01_LOCUS389810</name>
</gene>
<organism evidence="1">
    <name type="scientific">marine metagenome</name>
    <dbReference type="NCBI Taxonomy" id="408172"/>
    <lineage>
        <taxon>unclassified sequences</taxon>
        <taxon>metagenomes</taxon>
        <taxon>ecological metagenomes</taxon>
    </lineage>
</organism>
<dbReference type="EMBL" id="UINC01146304">
    <property type="protein sequence ID" value="SVD36956.1"/>
    <property type="molecule type" value="Genomic_DNA"/>
</dbReference>